<evidence type="ECO:0000259" key="1">
    <source>
        <dbReference type="PROSITE" id="PS51186"/>
    </source>
</evidence>
<dbReference type="Gene3D" id="3.40.630.30">
    <property type="match status" value="1"/>
</dbReference>
<proteinExistence type="predicted"/>
<protein>
    <recommendedName>
        <fullName evidence="1">N-acetyltransferase domain-containing protein</fullName>
    </recommendedName>
</protein>
<sequence length="131" mass="14651">MRVYAEALWGCWRPSATIEAFDPANHYIIERDGVAVGCIAEIWQPDHVFIGKLYVDAPFQRQSIGAVVLEMKSKEACAKGIPIKLSVLTTNPADAFYRREGFEVESETAERRWMLKRWAATAASDSAISSL</sequence>
<keyword evidence="3" id="KW-1185">Reference proteome</keyword>
<dbReference type="AlphaFoldDB" id="A0A1B3ZE48"/>
<dbReference type="CDD" id="cd04301">
    <property type="entry name" value="NAT_SF"/>
    <property type="match status" value="1"/>
</dbReference>
<dbReference type="Pfam" id="PF13508">
    <property type="entry name" value="Acetyltransf_7"/>
    <property type="match status" value="1"/>
</dbReference>
<accession>A0A1B3ZE48</accession>
<organism evidence="2 3">
    <name type="scientific">Sphingomonas panacis</name>
    <dbReference type="NCBI Taxonomy" id="1560345"/>
    <lineage>
        <taxon>Bacteria</taxon>
        <taxon>Pseudomonadati</taxon>
        <taxon>Pseudomonadota</taxon>
        <taxon>Alphaproteobacteria</taxon>
        <taxon>Sphingomonadales</taxon>
        <taxon>Sphingomonadaceae</taxon>
        <taxon>Sphingomonas</taxon>
    </lineage>
</organism>
<dbReference type="SUPFAM" id="SSF55729">
    <property type="entry name" value="Acyl-CoA N-acyltransferases (Nat)"/>
    <property type="match status" value="1"/>
</dbReference>
<evidence type="ECO:0000313" key="3">
    <source>
        <dbReference type="Proteomes" id="UP000094256"/>
    </source>
</evidence>
<feature type="domain" description="N-acetyltransferase" evidence="1">
    <location>
        <begin position="1"/>
        <end position="119"/>
    </location>
</feature>
<dbReference type="InterPro" id="IPR000182">
    <property type="entry name" value="GNAT_dom"/>
</dbReference>
<dbReference type="Proteomes" id="UP000094256">
    <property type="component" value="Chromosome"/>
</dbReference>
<dbReference type="PROSITE" id="PS51186">
    <property type="entry name" value="GNAT"/>
    <property type="match status" value="1"/>
</dbReference>
<name>A0A1B3ZE48_9SPHN</name>
<reference evidence="2 3" key="1">
    <citation type="submission" date="2016-01" db="EMBL/GenBank/DDBJ databases">
        <title>Complete genome and mega plasmid sequence of Sphingomonas panacis DCY99 elicits systemic resistance in rice to Xanthomonas oryzae.</title>
        <authorList>
            <person name="Kim Y.J."/>
            <person name="Yang D.C."/>
            <person name="Sing P."/>
        </authorList>
    </citation>
    <scope>NUCLEOTIDE SEQUENCE [LARGE SCALE GENOMIC DNA]</scope>
    <source>
        <strain evidence="2 3">DCY99</strain>
    </source>
</reference>
<dbReference type="EMBL" id="CP014168">
    <property type="protein sequence ID" value="AOH85701.1"/>
    <property type="molecule type" value="Genomic_DNA"/>
</dbReference>
<dbReference type="GO" id="GO:0016747">
    <property type="term" value="F:acyltransferase activity, transferring groups other than amino-acyl groups"/>
    <property type="evidence" value="ECO:0007669"/>
    <property type="project" value="InterPro"/>
</dbReference>
<evidence type="ECO:0000313" key="2">
    <source>
        <dbReference type="EMBL" id="AOH85701.1"/>
    </source>
</evidence>
<dbReference type="KEGG" id="span:AWL63_18915"/>
<dbReference type="InterPro" id="IPR016181">
    <property type="entry name" value="Acyl_CoA_acyltransferase"/>
</dbReference>
<gene>
    <name evidence="2" type="ORF">AWL63_18915</name>
</gene>